<proteinExistence type="predicted"/>
<protein>
    <submittedName>
        <fullName evidence="2">Uncharacterized protein</fullName>
    </submittedName>
</protein>
<gene>
    <name evidence="2" type="ORF">EV193_102611</name>
</gene>
<dbReference type="RefSeq" id="WP_130343442.1">
    <property type="nucleotide sequence ID" value="NZ_SGWQ01000002.1"/>
</dbReference>
<comment type="caution">
    <text evidence="2">The sequence shown here is derived from an EMBL/GenBank/DDBJ whole genome shotgun (WGS) entry which is preliminary data.</text>
</comment>
<evidence type="ECO:0000313" key="3">
    <source>
        <dbReference type="Proteomes" id="UP000294257"/>
    </source>
</evidence>
<dbReference type="OrthoDB" id="9908956at2"/>
<feature type="region of interest" description="Disordered" evidence="1">
    <location>
        <begin position="62"/>
        <end position="81"/>
    </location>
</feature>
<organism evidence="2 3">
    <name type="scientific">Herbihabitans rhizosphaerae</name>
    <dbReference type="NCBI Taxonomy" id="1872711"/>
    <lineage>
        <taxon>Bacteria</taxon>
        <taxon>Bacillati</taxon>
        <taxon>Actinomycetota</taxon>
        <taxon>Actinomycetes</taxon>
        <taxon>Pseudonocardiales</taxon>
        <taxon>Pseudonocardiaceae</taxon>
        <taxon>Herbihabitans</taxon>
    </lineage>
</organism>
<feature type="region of interest" description="Disordered" evidence="1">
    <location>
        <begin position="1"/>
        <end position="24"/>
    </location>
</feature>
<dbReference type="Proteomes" id="UP000294257">
    <property type="component" value="Unassembled WGS sequence"/>
</dbReference>
<feature type="compositionally biased region" description="Acidic residues" evidence="1">
    <location>
        <begin position="103"/>
        <end position="115"/>
    </location>
</feature>
<name>A0A4Q7L4C4_9PSEU</name>
<feature type="compositionally biased region" description="Basic and acidic residues" evidence="1">
    <location>
        <begin position="12"/>
        <end position="24"/>
    </location>
</feature>
<accession>A0A4Q7L4C4</accession>
<feature type="region of interest" description="Disordered" evidence="1">
    <location>
        <begin position="96"/>
        <end position="115"/>
    </location>
</feature>
<evidence type="ECO:0000313" key="2">
    <source>
        <dbReference type="EMBL" id="RZS43630.1"/>
    </source>
</evidence>
<dbReference type="EMBL" id="SGWQ01000002">
    <property type="protein sequence ID" value="RZS43630.1"/>
    <property type="molecule type" value="Genomic_DNA"/>
</dbReference>
<sequence length="115" mass="13628">MRRRSGRFSRQWQRERAARANDEREDVNARLRWAFGGNPFGWRWRQRGERVLPYRGFRAGRARERPDDTGYDEPAAPEPVRDEWHGNRWLAGMSDLRTNDGVIGDDPDEYPGERV</sequence>
<keyword evidence="3" id="KW-1185">Reference proteome</keyword>
<dbReference type="AlphaFoldDB" id="A0A4Q7L4C4"/>
<reference evidence="2 3" key="1">
    <citation type="submission" date="2019-02" db="EMBL/GenBank/DDBJ databases">
        <title>Genomic Encyclopedia of Type Strains, Phase IV (KMG-IV): sequencing the most valuable type-strain genomes for metagenomic binning, comparative biology and taxonomic classification.</title>
        <authorList>
            <person name="Goeker M."/>
        </authorList>
    </citation>
    <scope>NUCLEOTIDE SEQUENCE [LARGE SCALE GENOMIC DNA]</scope>
    <source>
        <strain evidence="2 3">DSM 101727</strain>
    </source>
</reference>
<evidence type="ECO:0000256" key="1">
    <source>
        <dbReference type="SAM" id="MobiDB-lite"/>
    </source>
</evidence>